<evidence type="ECO:0000313" key="1">
    <source>
        <dbReference type="EMBL" id="RIA90310.1"/>
    </source>
</evidence>
<dbReference type="Proteomes" id="UP000265703">
    <property type="component" value="Unassembled WGS sequence"/>
</dbReference>
<accession>A0A397SVS8</accession>
<dbReference type="EMBL" id="QKYT01000185">
    <property type="protein sequence ID" value="RIA90310.1"/>
    <property type="molecule type" value="Genomic_DNA"/>
</dbReference>
<name>A0A397SVS8_9GLOM</name>
<keyword evidence="2" id="KW-1185">Reference proteome</keyword>
<protein>
    <submittedName>
        <fullName evidence="1">Uncharacterized protein</fullName>
    </submittedName>
</protein>
<organism evidence="1 2">
    <name type="scientific">Glomus cerebriforme</name>
    <dbReference type="NCBI Taxonomy" id="658196"/>
    <lineage>
        <taxon>Eukaryota</taxon>
        <taxon>Fungi</taxon>
        <taxon>Fungi incertae sedis</taxon>
        <taxon>Mucoromycota</taxon>
        <taxon>Glomeromycotina</taxon>
        <taxon>Glomeromycetes</taxon>
        <taxon>Glomerales</taxon>
        <taxon>Glomeraceae</taxon>
        <taxon>Glomus</taxon>
    </lineage>
</organism>
<sequence>MYLTLFKKRLSKQQLRIIKYRRDFGKLVKMIIHRIEKHKRNEFSYCLNYNAEINNFSSTIFCLFCKTKIISSEELDYDEMDEKSITAYFLFFVEKMHHRLENDLKNEFIKASQSSILLPISTVKFFANNTKIPRKSKKKKPVKKRRLNKN</sequence>
<dbReference type="AlphaFoldDB" id="A0A397SVS8"/>
<gene>
    <name evidence="1" type="ORF">C1645_737952</name>
</gene>
<evidence type="ECO:0000313" key="2">
    <source>
        <dbReference type="Proteomes" id="UP000265703"/>
    </source>
</evidence>
<reference evidence="1 2" key="1">
    <citation type="submission" date="2018-06" db="EMBL/GenBank/DDBJ databases">
        <title>Comparative genomics reveals the genomic features of Rhizophagus irregularis, R. cerebriforme, R. diaphanum and Gigaspora rosea, and their symbiotic lifestyle signature.</title>
        <authorList>
            <person name="Morin E."/>
            <person name="San Clemente H."/>
            <person name="Chen E.C.H."/>
            <person name="De La Providencia I."/>
            <person name="Hainaut M."/>
            <person name="Kuo A."/>
            <person name="Kohler A."/>
            <person name="Murat C."/>
            <person name="Tang N."/>
            <person name="Roy S."/>
            <person name="Loubradou J."/>
            <person name="Henrissat B."/>
            <person name="Grigoriev I.V."/>
            <person name="Corradi N."/>
            <person name="Roux C."/>
            <person name="Martin F.M."/>
        </authorList>
    </citation>
    <scope>NUCLEOTIDE SEQUENCE [LARGE SCALE GENOMIC DNA]</scope>
    <source>
        <strain evidence="1 2">DAOM 227022</strain>
    </source>
</reference>
<comment type="caution">
    <text evidence="1">The sequence shown here is derived from an EMBL/GenBank/DDBJ whole genome shotgun (WGS) entry which is preliminary data.</text>
</comment>
<proteinExistence type="predicted"/>